<feature type="domain" description="DSL" evidence="17">
    <location>
        <begin position="176"/>
        <end position="220"/>
    </location>
</feature>
<evidence type="ECO:0000256" key="7">
    <source>
        <dbReference type="ARBA" id="ARBA00022989"/>
    </source>
</evidence>
<feature type="disulfide bond" evidence="11">
    <location>
        <begin position="319"/>
        <end position="328"/>
    </location>
</feature>
<evidence type="ECO:0000259" key="16">
    <source>
        <dbReference type="PROSITE" id="PS50026"/>
    </source>
</evidence>
<dbReference type="Gene3D" id="2.10.25.10">
    <property type="entry name" value="Laminin"/>
    <property type="match status" value="6"/>
</dbReference>
<dbReference type="FunFam" id="2.10.25.10:FF:000066">
    <property type="entry name" value="FAT atypical cadherin 4"/>
    <property type="match status" value="1"/>
</dbReference>
<dbReference type="GeneTree" id="ENSGT00940000157441"/>
<feature type="domain" description="EGF-like" evidence="16">
    <location>
        <begin position="444"/>
        <end position="479"/>
    </location>
</feature>
<dbReference type="PROSITE" id="PS00022">
    <property type="entry name" value="EGF_1"/>
    <property type="match status" value="6"/>
</dbReference>
<dbReference type="FunFam" id="2.10.25.10:FF:000064">
    <property type="entry name" value="Delta-like protein"/>
    <property type="match status" value="1"/>
</dbReference>
<evidence type="ECO:0000256" key="8">
    <source>
        <dbReference type="ARBA" id="ARBA00023136"/>
    </source>
</evidence>
<evidence type="ECO:0000256" key="14">
    <source>
        <dbReference type="SAM" id="MobiDB-lite"/>
    </source>
</evidence>
<evidence type="ECO:0000259" key="17">
    <source>
        <dbReference type="PROSITE" id="PS51051"/>
    </source>
</evidence>
<keyword evidence="6 13" id="KW-0677">Repeat</keyword>
<gene>
    <name evidence="18" type="primary">delta</name>
</gene>
<dbReference type="Pfam" id="PF07657">
    <property type="entry name" value="MNNL"/>
    <property type="match status" value="1"/>
</dbReference>
<feature type="disulfide bond" evidence="12">
    <location>
        <begin position="191"/>
        <end position="203"/>
    </location>
</feature>
<evidence type="ECO:0000256" key="5">
    <source>
        <dbReference type="ARBA" id="ARBA00022729"/>
    </source>
</evidence>
<dbReference type="FunFam" id="2.10.25.10:FF:000012">
    <property type="entry name" value="Delta-like protein"/>
    <property type="match status" value="1"/>
</dbReference>
<dbReference type="STRING" id="7719.ENSCINP00000008682"/>
<evidence type="ECO:0000256" key="12">
    <source>
        <dbReference type="PROSITE-ProRule" id="PRU00377"/>
    </source>
</evidence>
<dbReference type="PROSITE" id="PS50026">
    <property type="entry name" value="EGF_3"/>
    <property type="match status" value="6"/>
</dbReference>
<keyword evidence="4 13" id="KW-0812">Transmembrane</keyword>
<feature type="domain" description="EGF-like" evidence="16">
    <location>
        <begin position="407"/>
        <end position="443"/>
    </location>
</feature>
<dbReference type="SMART" id="SM00051">
    <property type="entry name" value="DSL"/>
    <property type="match status" value="1"/>
</dbReference>
<dbReference type="PROSITE" id="PS00010">
    <property type="entry name" value="ASX_HYDROXYL"/>
    <property type="match status" value="1"/>
</dbReference>
<dbReference type="InParanoid" id="F7ALL8"/>
<feature type="transmembrane region" description="Helical" evidence="15">
    <location>
        <begin position="584"/>
        <end position="607"/>
    </location>
</feature>
<keyword evidence="10" id="KW-0325">Glycoprotein</keyword>
<feature type="disulfide bond" evidence="11">
    <location>
        <begin position="489"/>
        <end position="506"/>
    </location>
</feature>
<keyword evidence="19" id="KW-1185">Reference proteome</keyword>
<keyword evidence="8 13" id="KW-0472">Membrane</keyword>
<keyword evidence="3 11" id="KW-0245">EGF-like domain</keyword>
<dbReference type="SMART" id="SM00181">
    <property type="entry name" value="EGF"/>
    <property type="match status" value="8"/>
</dbReference>
<dbReference type="InterPro" id="IPR001774">
    <property type="entry name" value="DSL"/>
</dbReference>
<name>F7ALL8_CIOIN</name>
<dbReference type="PANTHER" id="PTHR24044:SF488">
    <property type="entry name" value="NEUROGENIC LOCUS PROTEIN DELTA"/>
    <property type="match status" value="1"/>
</dbReference>
<dbReference type="InterPro" id="IPR000152">
    <property type="entry name" value="EGF-type_Asp/Asn_hydroxyl_site"/>
</dbReference>
<dbReference type="InterPro" id="IPR013032">
    <property type="entry name" value="EGF-like_CS"/>
</dbReference>
<dbReference type="GO" id="GO:0005886">
    <property type="term" value="C:plasma membrane"/>
    <property type="evidence" value="ECO:0000318"/>
    <property type="project" value="GO_Central"/>
</dbReference>
<dbReference type="Pfam" id="PF00008">
    <property type="entry name" value="EGF"/>
    <property type="match status" value="4"/>
</dbReference>
<feature type="domain" description="EGF-like" evidence="16">
    <location>
        <begin position="291"/>
        <end position="329"/>
    </location>
</feature>
<feature type="compositionally biased region" description="Low complexity" evidence="14">
    <location>
        <begin position="618"/>
        <end position="638"/>
    </location>
</feature>
<dbReference type="SMART" id="SM00179">
    <property type="entry name" value="EGF_CA"/>
    <property type="match status" value="5"/>
</dbReference>
<dbReference type="GO" id="GO:0045746">
    <property type="term" value="P:negative regulation of Notch signaling pathway"/>
    <property type="evidence" value="ECO:0000318"/>
    <property type="project" value="GO_Central"/>
</dbReference>
<evidence type="ECO:0000256" key="6">
    <source>
        <dbReference type="ARBA" id="ARBA00022737"/>
    </source>
</evidence>
<dbReference type="GO" id="GO:0032502">
    <property type="term" value="P:developmental process"/>
    <property type="evidence" value="ECO:0007669"/>
    <property type="project" value="UniProtKB-ARBA"/>
</dbReference>
<keyword evidence="7 13" id="KW-1133">Transmembrane helix</keyword>
<dbReference type="GO" id="GO:0005509">
    <property type="term" value="F:calcium ion binding"/>
    <property type="evidence" value="ECO:0007669"/>
    <property type="project" value="InterPro"/>
</dbReference>
<feature type="disulfide bond" evidence="12">
    <location>
        <begin position="178"/>
        <end position="187"/>
    </location>
</feature>
<comment type="caution">
    <text evidence="11">Lacks conserved residue(s) required for the propagation of feature annotation.</text>
</comment>
<keyword evidence="5 13" id="KW-0732">Signal</keyword>
<dbReference type="GO" id="GO:0005112">
    <property type="term" value="F:Notch binding"/>
    <property type="evidence" value="ECO:0000318"/>
    <property type="project" value="GO_Central"/>
</dbReference>
<evidence type="ECO:0000256" key="2">
    <source>
        <dbReference type="ARBA" id="ARBA00022473"/>
    </source>
</evidence>
<feature type="domain" description="EGF-like" evidence="16">
    <location>
        <begin position="331"/>
        <end position="367"/>
    </location>
</feature>
<feature type="disulfide bond" evidence="11">
    <location>
        <begin position="469"/>
        <end position="478"/>
    </location>
</feature>
<dbReference type="CDD" id="cd00054">
    <property type="entry name" value="EGF_CA"/>
    <property type="match status" value="4"/>
</dbReference>
<dbReference type="AlphaFoldDB" id="F7ALL8"/>
<reference evidence="18" key="2">
    <citation type="submission" date="2025-08" db="UniProtKB">
        <authorList>
            <consortium name="Ensembl"/>
        </authorList>
    </citation>
    <scope>IDENTIFICATION</scope>
</reference>
<dbReference type="Gene3D" id="2.60.40.3510">
    <property type="match status" value="1"/>
</dbReference>
<dbReference type="Pfam" id="PF12661">
    <property type="entry name" value="hEGF"/>
    <property type="match status" value="1"/>
</dbReference>
<dbReference type="PROSITE" id="PS51051">
    <property type="entry name" value="DSL"/>
    <property type="match status" value="1"/>
</dbReference>
<dbReference type="FunFam" id="2.10.25.10:FF:000018">
    <property type="entry name" value="Delta-like 1"/>
    <property type="match status" value="1"/>
</dbReference>
<dbReference type="GO" id="GO:0007219">
    <property type="term" value="P:Notch signaling pathway"/>
    <property type="evidence" value="ECO:0000318"/>
    <property type="project" value="GO_Central"/>
</dbReference>
<evidence type="ECO:0000256" key="13">
    <source>
        <dbReference type="RuleBase" id="RU280815"/>
    </source>
</evidence>
<feature type="disulfide bond" evidence="11">
    <location>
        <begin position="433"/>
        <end position="442"/>
    </location>
</feature>
<dbReference type="InterPro" id="IPR001881">
    <property type="entry name" value="EGF-like_Ca-bd_dom"/>
</dbReference>
<dbReference type="Proteomes" id="UP000008144">
    <property type="component" value="Unassembled WGS sequence"/>
</dbReference>
<feature type="domain" description="EGF-like" evidence="16">
    <location>
        <begin position="369"/>
        <end position="405"/>
    </location>
</feature>
<reference evidence="18" key="3">
    <citation type="submission" date="2025-09" db="UniProtKB">
        <authorList>
            <consortium name="Ensembl"/>
        </authorList>
    </citation>
    <scope>IDENTIFICATION</scope>
</reference>
<evidence type="ECO:0000256" key="4">
    <source>
        <dbReference type="ARBA" id="ARBA00022692"/>
    </source>
</evidence>
<proteinExistence type="predicted"/>
<evidence type="ECO:0000313" key="18">
    <source>
        <dbReference type="Ensembl" id="ENSCINP00000008682.3"/>
    </source>
</evidence>
<dbReference type="PROSITE" id="PS01186">
    <property type="entry name" value="EGF_2"/>
    <property type="match status" value="4"/>
</dbReference>
<keyword evidence="9 11" id="KW-1015">Disulfide bond</keyword>
<feature type="disulfide bond" evidence="11">
    <location>
        <begin position="508"/>
        <end position="517"/>
    </location>
</feature>
<dbReference type="InterPro" id="IPR000742">
    <property type="entry name" value="EGF"/>
</dbReference>
<comment type="subcellular location">
    <subcellularLocation>
        <location evidence="1 13">Membrane</location>
        <topology evidence="1 13">Single-pass type I membrane protein</topology>
    </subcellularLocation>
</comment>
<protein>
    <recommendedName>
        <fullName evidence="13">Delta-like protein</fullName>
    </recommendedName>
</protein>
<dbReference type="InterPro" id="IPR011651">
    <property type="entry name" value="Notch_ligand_N"/>
</dbReference>
<reference evidence="19" key="1">
    <citation type="journal article" date="2002" name="Science">
        <title>The draft genome of Ciona intestinalis: insights into chordate and vertebrate origins.</title>
        <authorList>
            <person name="Dehal P."/>
            <person name="Satou Y."/>
            <person name="Campbell R.K."/>
            <person name="Chapman J."/>
            <person name="Degnan B."/>
            <person name="De Tomaso A."/>
            <person name="Davidson B."/>
            <person name="Di Gregorio A."/>
            <person name="Gelpke M."/>
            <person name="Goodstein D.M."/>
            <person name="Harafuji N."/>
            <person name="Hastings K.E."/>
            <person name="Ho I."/>
            <person name="Hotta K."/>
            <person name="Huang W."/>
            <person name="Kawashima T."/>
            <person name="Lemaire P."/>
            <person name="Martinez D."/>
            <person name="Meinertzhagen I.A."/>
            <person name="Necula S."/>
            <person name="Nonaka M."/>
            <person name="Putnam N."/>
            <person name="Rash S."/>
            <person name="Saiga H."/>
            <person name="Satake M."/>
            <person name="Terry A."/>
            <person name="Yamada L."/>
            <person name="Wang H.G."/>
            <person name="Awazu S."/>
            <person name="Azumi K."/>
            <person name="Boore J."/>
            <person name="Branno M."/>
            <person name="Chin-Bow S."/>
            <person name="DeSantis R."/>
            <person name="Doyle S."/>
            <person name="Francino P."/>
            <person name="Keys D.N."/>
            <person name="Haga S."/>
            <person name="Hayashi H."/>
            <person name="Hino K."/>
            <person name="Imai K.S."/>
            <person name="Inaba K."/>
            <person name="Kano S."/>
            <person name="Kobayashi K."/>
            <person name="Kobayashi M."/>
            <person name="Lee B.I."/>
            <person name="Makabe K.W."/>
            <person name="Manohar C."/>
            <person name="Matassi G."/>
            <person name="Medina M."/>
            <person name="Mochizuki Y."/>
            <person name="Mount S."/>
            <person name="Morishita T."/>
            <person name="Miura S."/>
            <person name="Nakayama A."/>
            <person name="Nishizaka S."/>
            <person name="Nomoto H."/>
            <person name="Ohta F."/>
            <person name="Oishi K."/>
            <person name="Rigoutsos I."/>
            <person name="Sano M."/>
            <person name="Sasaki A."/>
            <person name="Sasakura Y."/>
            <person name="Shoguchi E."/>
            <person name="Shin-i T."/>
            <person name="Spagnuolo A."/>
            <person name="Stainier D."/>
            <person name="Suzuki M.M."/>
            <person name="Tassy O."/>
            <person name="Takatori N."/>
            <person name="Tokuoka M."/>
            <person name="Yagi K."/>
            <person name="Yoshizaki F."/>
            <person name="Wada S."/>
            <person name="Zhang C."/>
            <person name="Hyatt P.D."/>
            <person name="Larimer F."/>
            <person name="Detter C."/>
            <person name="Doggett N."/>
            <person name="Glavina T."/>
            <person name="Hawkins T."/>
            <person name="Richardson P."/>
            <person name="Lucas S."/>
            <person name="Kohara Y."/>
            <person name="Levine M."/>
            <person name="Satoh N."/>
            <person name="Rokhsar D.S."/>
        </authorList>
    </citation>
    <scope>NUCLEOTIDE SEQUENCE [LARGE SCALE GENOMIC DNA]</scope>
</reference>
<evidence type="ECO:0000256" key="1">
    <source>
        <dbReference type="ARBA" id="ARBA00004479"/>
    </source>
</evidence>
<dbReference type="Pfam" id="PF21700">
    <property type="entry name" value="EGF_DL_JAG"/>
    <property type="match status" value="1"/>
</dbReference>
<feature type="region of interest" description="Disordered" evidence="14">
    <location>
        <begin position="672"/>
        <end position="693"/>
    </location>
</feature>
<dbReference type="InterPro" id="IPR050906">
    <property type="entry name" value="Notch_signaling"/>
</dbReference>
<feature type="domain" description="EGF-like" evidence="16">
    <location>
        <begin position="480"/>
        <end position="518"/>
    </location>
</feature>
<dbReference type="Gene3D" id="2.10.25.140">
    <property type="match status" value="1"/>
</dbReference>
<feature type="disulfide bond" evidence="11">
    <location>
        <begin position="357"/>
        <end position="366"/>
    </location>
</feature>
<dbReference type="PANTHER" id="PTHR24044">
    <property type="entry name" value="NOTCH LIGAND FAMILY MEMBER"/>
    <property type="match status" value="1"/>
</dbReference>
<dbReference type="SUPFAM" id="SSF57196">
    <property type="entry name" value="EGF/Laminin"/>
    <property type="match status" value="5"/>
</dbReference>
<dbReference type="FunFam" id="2.10.25.140:FF:000001">
    <property type="entry name" value="Delta-like protein"/>
    <property type="match status" value="1"/>
</dbReference>
<evidence type="ECO:0000256" key="9">
    <source>
        <dbReference type="ARBA" id="ARBA00023157"/>
    </source>
</evidence>
<dbReference type="HOGENOM" id="CLU_012574_1_1_1"/>
<keyword evidence="2 13" id="KW-0217">Developmental protein</keyword>
<feature type="region of interest" description="Disordered" evidence="14">
    <location>
        <begin position="614"/>
        <end position="638"/>
    </location>
</feature>
<dbReference type="FunFam" id="2.10.25.10:FF:001273">
    <property type="entry name" value="Delta-like protein"/>
    <property type="match status" value="1"/>
</dbReference>
<evidence type="ECO:0000313" key="19">
    <source>
        <dbReference type="Proteomes" id="UP000008144"/>
    </source>
</evidence>
<comment type="function">
    <text evidence="13">Putative Notch ligand involved in the mediation of Notch signaling.</text>
</comment>
<dbReference type="Pfam" id="PF01414">
    <property type="entry name" value="DSL"/>
    <property type="match status" value="1"/>
</dbReference>
<dbReference type="Ensembl" id="ENSCINT00000008682.3">
    <property type="protein sequence ID" value="ENSCINP00000008682.3"/>
    <property type="gene ID" value="ENSCING00000004194.3"/>
</dbReference>
<evidence type="ECO:0000256" key="11">
    <source>
        <dbReference type="PROSITE-ProRule" id="PRU00076"/>
    </source>
</evidence>
<evidence type="ECO:0000256" key="15">
    <source>
        <dbReference type="SAM" id="Phobius"/>
    </source>
</evidence>
<evidence type="ECO:0000256" key="3">
    <source>
        <dbReference type="ARBA" id="ARBA00022536"/>
    </source>
</evidence>
<dbReference type="OMA" id="HYTCSET"/>
<feature type="disulfide bond" evidence="11">
    <location>
        <begin position="395"/>
        <end position="404"/>
    </location>
</feature>
<sequence length="706" mass="78154">MLSYISHCYVIINLVIYVSSEGSFQLKLLDLVNRNGVTGAGVCCSNDLFPNCRQQCRSSIRVCLKHYQAIVEPEAPCTFGNYSTPAIGGNSFVPDNTSYVRRHPIRFDFNFRWPGSFSMIVDILHEDRRHTEPPRTITRMIVSNGNLLTQAHNDDTWHTPPPYISHGVELRYAYRVKCKVHLYGSDCATHCHPRNDVFGHFTCDMHGNKVCMPGWMDTGGTKYCTTPICLNGCNTQRGYCQAPNQCICKVGWRGKLCNECSTTPGCMHGTCERPFQCNCRRGWGGLYCNQDLNYCTNHHPCLNGGLCTNSGEGSYTCTCQVGYIGRMCQYRISMCSSNPCNNGGECVDTNEGYKCLCRNGFYGVHCDVTHVTCRNSPCHNGGLCIQQHDHYECQCTNQWSGFNCEISLNPCNSNPCLNGGTCMIHNTGFKCKCPIGYIGDDCGVDICSNNPCLHGGTCVALKYGTRCKCTSGYIGKICGDIRGCLPTLCQNGGGCPTTLTGPQHSCICGFAFTLNSCETVEKNCGINFCNKEDCRDSSGRCECLKNFNCSVYFHQPTPTMKPQPPSKLIILNQPNTSQFNTTHWIAISFCVGTIVLILILTWACILYNRTNRNRSTKPDTSTPTDTTPTTQEVDTPPTLATKVEVNFTDEVNHLLEPEARVELPCSNCSHHKNQTTSTTKMGDPPTHEGARCPTYEEACEDSPCLP</sequence>
<accession>F7ALL8</accession>
<evidence type="ECO:0000256" key="10">
    <source>
        <dbReference type="ARBA" id="ARBA00023180"/>
    </source>
</evidence>
<organism evidence="18 19">
    <name type="scientific">Ciona intestinalis</name>
    <name type="common">Transparent sea squirt</name>
    <name type="synonym">Ascidia intestinalis</name>
    <dbReference type="NCBI Taxonomy" id="7719"/>
    <lineage>
        <taxon>Eukaryota</taxon>
        <taxon>Metazoa</taxon>
        <taxon>Chordata</taxon>
        <taxon>Tunicata</taxon>
        <taxon>Ascidiacea</taxon>
        <taxon>Phlebobranchia</taxon>
        <taxon>Cionidae</taxon>
        <taxon>Ciona</taxon>
    </lineage>
</organism>